<feature type="compositionally biased region" description="Basic and acidic residues" evidence="1">
    <location>
        <begin position="1"/>
        <end position="14"/>
    </location>
</feature>
<feature type="region of interest" description="Disordered" evidence="1">
    <location>
        <begin position="1"/>
        <end position="29"/>
    </location>
</feature>
<evidence type="ECO:0000256" key="1">
    <source>
        <dbReference type="SAM" id="MobiDB-lite"/>
    </source>
</evidence>
<evidence type="ECO:0000313" key="3">
    <source>
        <dbReference type="Proteomes" id="UP000238362"/>
    </source>
</evidence>
<dbReference type="EMBL" id="PVNH01000006">
    <property type="protein sequence ID" value="PRX46923.1"/>
    <property type="molecule type" value="Genomic_DNA"/>
</dbReference>
<dbReference type="OrthoDB" id="5198568at2"/>
<organism evidence="2 3">
    <name type="scientific">Prauserella shujinwangii</name>
    <dbReference type="NCBI Taxonomy" id="1453103"/>
    <lineage>
        <taxon>Bacteria</taxon>
        <taxon>Bacillati</taxon>
        <taxon>Actinomycetota</taxon>
        <taxon>Actinomycetes</taxon>
        <taxon>Pseudonocardiales</taxon>
        <taxon>Pseudonocardiaceae</taxon>
        <taxon>Prauserella</taxon>
    </lineage>
</organism>
<accession>A0A2T0LT93</accession>
<sequence>MDQAENPRDIDDVRSAVAESPEFEELRDASSRRRALYRLMAENPDPLWREMGQQLRDGRMRPAEMLSTPEYREHLRAGMADGLARFAQLVGVVDEHLRAHADGEPSGLDAEGGAEGNPPGEEVEDQGPILRRR</sequence>
<gene>
    <name evidence="2" type="ORF">B0I33_10620</name>
</gene>
<dbReference type="RefSeq" id="WP_106179481.1">
    <property type="nucleotide sequence ID" value="NZ_PVNH01000006.1"/>
</dbReference>
<evidence type="ECO:0000313" key="2">
    <source>
        <dbReference type="EMBL" id="PRX46923.1"/>
    </source>
</evidence>
<proteinExistence type="predicted"/>
<comment type="caution">
    <text evidence="2">The sequence shown here is derived from an EMBL/GenBank/DDBJ whole genome shotgun (WGS) entry which is preliminary data.</text>
</comment>
<name>A0A2T0LT93_9PSEU</name>
<keyword evidence="3" id="KW-1185">Reference proteome</keyword>
<reference evidence="2 3" key="1">
    <citation type="submission" date="2018-03" db="EMBL/GenBank/DDBJ databases">
        <title>Genomic Encyclopedia of Type Strains, Phase III (KMG-III): the genomes of soil and plant-associated and newly described type strains.</title>
        <authorList>
            <person name="Whitman W."/>
        </authorList>
    </citation>
    <scope>NUCLEOTIDE SEQUENCE [LARGE SCALE GENOMIC DNA]</scope>
    <source>
        <strain evidence="2 3">CGMCC 4.7125</strain>
    </source>
</reference>
<dbReference type="AlphaFoldDB" id="A0A2T0LT93"/>
<feature type="region of interest" description="Disordered" evidence="1">
    <location>
        <begin position="97"/>
        <end position="133"/>
    </location>
</feature>
<protein>
    <submittedName>
        <fullName evidence="2">Uncharacterized protein</fullName>
    </submittedName>
</protein>
<dbReference type="Proteomes" id="UP000238362">
    <property type="component" value="Unassembled WGS sequence"/>
</dbReference>